<keyword evidence="3" id="KW-1185">Reference proteome</keyword>
<feature type="region of interest" description="Disordered" evidence="1">
    <location>
        <begin position="56"/>
        <end position="105"/>
    </location>
</feature>
<protein>
    <submittedName>
        <fullName evidence="2">Uncharacterized protein</fullName>
    </submittedName>
</protein>
<name>A0A1Y3AUI1_EURMA</name>
<comment type="caution">
    <text evidence="2">The sequence shown here is derived from an EMBL/GenBank/DDBJ whole genome shotgun (WGS) entry which is preliminary data.</text>
</comment>
<dbReference type="Proteomes" id="UP000194236">
    <property type="component" value="Unassembled WGS sequence"/>
</dbReference>
<dbReference type="EMBL" id="MUJZ01063749">
    <property type="protein sequence ID" value="OTF70845.1"/>
    <property type="molecule type" value="Genomic_DNA"/>
</dbReference>
<organism evidence="2 3">
    <name type="scientific">Euroglyphus maynei</name>
    <name type="common">Mayne's house dust mite</name>
    <dbReference type="NCBI Taxonomy" id="6958"/>
    <lineage>
        <taxon>Eukaryota</taxon>
        <taxon>Metazoa</taxon>
        <taxon>Ecdysozoa</taxon>
        <taxon>Arthropoda</taxon>
        <taxon>Chelicerata</taxon>
        <taxon>Arachnida</taxon>
        <taxon>Acari</taxon>
        <taxon>Acariformes</taxon>
        <taxon>Sarcoptiformes</taxon>
        <taxon>Astigmata</taxon>
        <taxon>Psoroptidia</taxon>
        <taxon>Analgoidea</taxon>
        <taxon>Pyroglyphidae</taxon>
        <taxon>Pyroglyphinae</taxon>
        <taxon>Euroglyphus</taxon>
    </lineage>
</organism>
<evidence type="ECO:0000313" key="3">
    <source>
        <dbReference type="Proteomes" id="UP000194236"/>
    </source>
</evidence>
<gene>
    <name evidence="2" type="ORF">BLA29_010598</name>
</gene>
<evidence type="ECO:0000256" key="1">
    <source>
        <dbReference type="SAM" id="MobiDB-lite"/>
    </source>
</evidence>
<accession>A0A1Y3AUI1</accession>
<dbReference type="AlphaFoldDB" id="A0A1Y3AUI1"/>
<sequence length="105" mass="12555">MYEKQHHRKQPPFALKLRNKLSSSTMMTTTTTMTNSDKSTNYDDLFHYRAINDQQSNQNDFMLADSPQIDQYDDDDIENDYFPSSSKNQRTRITRHRHKNSEKDF</sequence>
<feature type="compositionally biased region" description="Basic residues" evidence="1">
    <location>
        <begin position="89"/>
        <end position="105"/>
    </location>
</feature>
<reference evidence="2 3" key="1">
    <citation type="submission" date="2017-03" db="EMBL/GenBank/DDBJ databases">
        <title>Genome Survey of Euroglyphus maynei.</title>
        <authorList>
            <person name="Arlian L.G."/>
            <person name="Morgan M.S."/>
            <person name="Rider S.D."/>
        </authorList>
    </citation>
    <scope>NUCLEOTIDE SEQUENCE [LARGE SCALE GENOMIC DNA]</scope>
    <source>
        <strain evidence="2">Arlian Lab</strain>
        <tissue evidence="2">Whole body</tissue>
    </source>
</reference>
<proteinExistence type="predicted"/>
<evidence type="ECO:0000313" key="2">
    <source>
        <dbReference type="EMBL" id="OTF70845.1"/>
    </source>
</evidence>
<feature type="non-terminal residue" evidence="2">
    <location>
        <position position="105"/>
    </location>
</feature>